<evidence type="ECO:0000313" key="6">
    <source>
        <dbReference type="Proteomes" id="UP000824250"/>
    </source>
</evidence>
<evidence type="ECO:0000256" key="4">
    <source>
        <dbReference type="PIRNR" id="PIRNR006078"/>
    </source>
</evidence>
<dbReference type="InterPro" id="IPR004381">
    <property type="entry name" value="Glycerate_kinase"/>
</dbReference>
<dbReference type="AlphaFoldDB" id="A0A9D1A553"/>
<name>A0A9D1A553_9FIRM</name>
<evidence type="ECO:0000256" key="1">
    <source>
        <dbReference type="ARBA" id="ARBA00006284"/>
    </source>
</evidence>
<sequence>MEREHKKPVFLFASDSFKGSLSSQETAGLLKKAAEQVFPGCQTTGVPVADGGEGTLEAVMEAVGGTFCRKMVCGPLGEPVEAAYGSLPGNRALIEMAAASGLPLVPPAQRNPLNTTTRGTGELILDALEKGYRDITVAIGGSATNDGGMGALAALGVRFSDKNGRELDGYGRDLEQVESMDLSGLSEAVRETRFTVMCDVTNPLLGPDGAAFTFGTQKGGTPEILERLEKGMTHYADCLERAVGKPVRALPGSGAAGGLGAALLSVLNARFQPGIEAVLDLIDFDRLLSGVDLVVTGEGRMDWQSAFGKVPGGVAARAKKKGIPVLALVGGMGPGCEKLYEFGIDGIMVTPSGPMELSEAMGRAKELYYDGAVRMFRMMKTGMELADRMEI</sequence>
<comment type="similarity">
    <text evidence="1 4">Belongs to the glycerate kinase type-1 family.</text>
</comment>
<dbReference type="EMBL" id="DVGC01000045">
    <property type="protein sequence ID" value="HIR05943.1"/>
    <property type="molecule type" value="Genomic_DNA"/>
</dbReference>
<dbReference type="GO" id="GO:0008887">
    <property type="term" value="F:glycerate kinase activity"/>
    <property type="evidence" value="ECO:0007669"/>
    <property type="project" value="UniProtKB-UniRule"/>
</dbReference>
<reference evidence="5" key="1">
    <citation type="submission" date="2020-10" db="EMBL/GenBank/DDBJ databases">
        <authorList>
            <person name="Gilroy R."/>
        </authorList>
    </citation>
    <scope>NUCLEOTIDE SEQUENCE</scope>
    <source>
        <strain evidence="5">CHK180-2868</strain>
    </source>
</reference>
<organism evidence="5 6">
    <name type="scientific">Candidatus Copromonas faecavium</name>
    <name type="common">nom. illeg.</name>
    <dbReference type="NCBI Taxonomy" id="2840740"/>
    <lineage>
        <taxon>Bacteria</taxon>
        <taxon>Bacillati</taxon>
        <taxon>Bacillota</taxon>
        <taxon>Clostridia</taxon>
        <taxon>Lachnospirales</taxon>
        <taxon>Lachnospiraceae</taxon>
        <taxon>Candidatus Copromonas (nom. illeg.)</taxon>
    </lineage>
</organism>
<gene>
    <name evidence="5" type="ORF">IAB28_08270</name>
</gene>
<evidence type="ECO:0000256" key="2">
    <source>
        <dbReference type="ARBA" id="ARBA00022679"/>
    </source>
</evidence>
<evidence type="ECO:0000256" key="3">
    <source>
        <dbReference type="ARBA" id="ARBA00022777"/>
    </source>
</evidence>
<dbReference type="InterPro" id="IPR018197">
    <property type="entry name" value="Glycerate_kinase_RE-like"/>
</dbReference>
<dbReference type="Pfam" id="PF02595">
    <property type="entry name" value="Gly_kinase"/>
    <property type="match status" value="1"/>
</dbReference>
<comment type="caution">
    <text evidence="5">The sequence shown here is derived from an EMBL/GenBank/DDBJ whole genome shotgun (WGS) entry which is preliminary data.</text>
</comment>
<dbReference type="InterPro" id="IPR018193">
    <property type="entry name" value="Glyc_kinase_flavodox-like_fold"/>
</dbReference>
<dbReference type="PANTHER" id="PTHR21599">
    <property type="entry name" value="GLYCERATE KINASE"/>
    <property type="match status" value="1"/>
</dbReference>
<dbReference type="GO" id="GO:0031388">
    <property type="term" value="P:organic acid phosphorylation"/>
    <property type="evidence" value="ECO:0007669"/>
    <property type="project" value="UniProtKB-UniRule"/>
</dbReference>
<dbReference type="NCBIfam" id="TIGR00045">
    <property type="entry name" value="glycerate kinase"/>
    <property type="match status" value="1"/>
</dbReference>
<keyword evidence="3 4" id="KW-0418">Kinase</keyword>
<dbReference type="SUPFAM" id="SSF110738">
    <property type="entry name" value="Glycerate kinase I"/>
    <property type="match status" value="1"/>
</dbReference>
<dbReference type="Gene3D" id="3.90.1510.10">
    <property type="entry name" value="Glycerate kinase, domain 2"/>
    <property type="match status" value="1"/>
</dbReference>
<protein>
    <submittedName>
        <fullName evidence="5">Glycerate kinase</fullName>
    </submittedName>
</protein>
<reference evidence="5" key="2">
    <citation type="journal article" date="2021" name="PeerJ">
        <title>Extensive microbial diversity within the chicken gut microbiome revealed by metagenomics and culture.</title>
        <authorList>
            <person name="Gilroy R."/>
            <person name="Ravi A."/>
            <person name="Getino M."/>
            <person name="Pursley I."/>
            <person name="Horton D.L."/>
            <person name="Alikhan N.F."/>
            <person name="Baker D."/>
            <person name="Gharbi K."/>
            <person name="Hall N."/>
            <person name="Watson M."/>
            <person name="Adriaenssens E.M."/>
            <person name="Foster-Nyarko E."/>
            <person name="Jarju S."/>
            <person name="Secka A."/>
            <person name="Antonio M."/>
            <person name="Oren A."/>
            <person name="Chaudhuri R.R."/>
            <person name="La Ragione R."/>
            <person name="Hildebrand F."/>
            <person name="Pallen M.J."/>
        </authorList>
    </citation>
    <scope>NUCLEOTIDE SEQUENCE</scope>
    <source>
        <strain evidence="5">CHK180-2868</strain>
    </source>
</reference>
<dbReference type="PANTHER" id="PTHR21599:SF0">
    <property type="entry name" value="GLYCERATE KINASE"/>
    <property type="match status" value="1"/>
</dbReference>
<accession>A0A9D1A553</accession>
<dbReference type="InterPro" id="IPR036129">
    <property type="entry name" value="Glycerate_kinase_sf"/>
</dbReference>
<dbReference type="Gene3D" id="3.40.50.10350">
    <property type="entry name" value="Glycerate kinase, domain 1"/>
    <property type="match status" value="1"/>
</dbReference>
<keyword evidence="2 4" id="KW-0808">Transferase</keyword>
<evidence type="ECO:0000313" key="5">
    <source>
        <dbReference type="EMBL" id="HIR05943.1"/>
    </source>
</evidence>
<proteinExistence type="inferred from homology"/>
<dbReference type="Proteomes" id="UP000824250">
    <property type="component" value="Unassembled WGS sequence"/>
</dbReference>
<dbReference type="PIRSF" id="PIRSF006078">
    <property type="entry name" value="GlxK"/>
    <property type="match status" value="1"/>
</dbReference>